<keyword evidence="10" id="KW-0874">Quinone</keyword>
<dbReference type="GO" id="GO:0048038">
    <property type="term" value="F:quinone binding"/>
    <property type="evidence" value="ECO:0007669"/>
    <property type="project" value="UniProtKB-UniRule"/>
</dbReference>
<dbReference type="GO" id="GO:0046872">
    <property type="term" value="F:metal ion binding"/>
    <property type="evidence" value="ECO:0007669"/>
    <property type="project" value="UniProtKB-UniRule"/>
</dbReference>
<dbReference type="InterPro" id="IPR050123">
    <property type="entry name" value="Prok_molybdopt-oxidoreductase"/>
</dbReference>
<dbReference type="SMART" id="SM00929">
    <property type="entry name" value="NADH-G_4Fe-4S_3"/>
    <property type="match status" value="1"/>
</dbReference>
<feature type="domain" description="2Fe-2S ferredoxin-type" evidence="11">
    <location>
        <begin position="2"/>
        <end position="78"/>
    </location>
</feature>
<dbReference type="PANTHER" id="PTHR43105:SF13">
    <property type="entry name" value="NADH-UBIQUINONE OXIDOREDUCTASE 75 KDA SUBUNIT, MITOCHONDRIAL"/>
    <property type="match status" value="1"/>
</dbReference>
<dbReference type="PROSITE" id="PS00643">
    <property type="entry name" value="COMPLEX1_75K_3"/>
    <property type="match status" value="1"/>
</dbReference>
<keyword evidence="4 10" id="KW-0479">Metal-binding</keyword>
<evidence type="ECO:0000256" key="8">
    <source>
        <dbReference type="ARBA" id="ARBA00023027"/>
    </source>
</evidence>
<dbReference type="FunFam" id="3.30.70.20:FF:000002">
    <property type="entry name" value="NADH-ubiquinone oxidoreductase 75 kDa subunit"/>
    <property type="match status" value="1"/>
</dbReference>
<dbReference type="RefSeq" id="WP_130153562.1">
    <property type="nucleotide sequence ID" value="NZ_SCFB01000004.1"/>
</dbReference>
<dbReference type="SUPFAM" id="SSF53706">
    <property type="entry name" value="Formate dehydrogenase/DMSO reductase, domains 1-3"/>
    <property type="match status" value="1"/>
</dbReference>
<dbReference type="Pfam" id="PF22117">
    <property type="entry name" value="Fer4_Nqo3"/>
    <property type="match status" value="1"/>
</dbReference>
<dbReference type="AlphaFoldDB" id="A0A4Q7DJG1"/>
<dbReference type="PROSITE" id="PS51669">
    <property type="entry name" value="4FE4S_MOW_BIS_MGD"/>
    <property type="match status" value="1"/>
</dbReference>
<dbReference type="Pfam" id="PF13510">
    <property type="entry name" value="Fer2_4"/>
    <property type="match status" value="1"/>
</dbReference>
<dbReference type="PROSITE" id="PS51839">
    <property type="entry name" value="4FE4S_HC3"/>
    <property type="match status" value="1"/>
</dbReference>
<name>A0A4Q7DJG1_9PROT</name>
<reference evidence="14 15" key="1">
    <citation type="submission" date="2018-10" db="EMBL/GenBank/DDBJ databases">
        <title>An updated phylogeny of the Alphaproteobacteria reveals that the parasitic Rickettsiales and Holosporales have independent origins.</title>
        <authorList>
            <person name="Munoz-Gomez S.A."/>
            <person name="Hess S."/>
            <person name="Burger G."/>
            <person name="Lang B.F."/>
            <person name="Susko E."/>
            <person name="Slamovits C.H."/>
            <person name="Roger A.J."/>
        </authorList>
    </citation>
    <scope>NUCLEOTIDE SEQUENCE [LARGE SCALE GENOMIC DNA]</scope>
    <source>
        <strain evidence="14">HOLO01</strain>
    </source>
</reference>
<dbReference type="Gene3D" id="3.40.50.740">
    <property type="match status" value="1"/>
</dbReference>
<dbReference type="InterPro" id="IPR006963">
    <property type="entry name" value="Mopterin_OxRdtase_4Fe-4S_dom"/>
</dbReference>
<dbReference type="InterPro" id="IPR019574">
    <property type="entry name" value="NADH_UbQ_OxRdtase_Gsu_4Fe4S-bd"/>
</dbReference>
<dbReference type="InterPro" id="IPR015405">
    <property type="entry name" value="NDUFS1-like_C"/>
</dbReference>
<keyword evidence="6 10" id="KW-0408">Iron</keyword>
<proteinExistence type="inferred from homology"/>
<comment type="caution">
    <text evidence="14">The sequence shown here is derived from an EMBL/GenBank/DDBJ whole genome shotgun (WGS) entry which is preliminary data.</text>
</comment>
<keyword evidence="3 10" id="KW-0004">4Fe-4S</keyword>
<dbReference type="NCBIfam" id="TIGR01973">
    <property type="entry name" value="NuoG"/>
    <property type="match status" value="1"/>
</dbReference>
<dbReference type="GO" id="GO:0051537">
    <property type="term" value="F:2 iron, 2 sulfur cluster binding"/>
    <property type="evidence" value="ECO:0007669"/>
    <property type="project" value="UniProtKB-UniRule"/>
</dbReference>
<evidence type="ECO:0000256" key="4">
    <source>
        <dbReference type="ARBA" id="ARBA00022723"/>
    </source>
</evidence>
<evidence type="ECO:0000313" key="14">
    <source>
        <dbReference type="EMBL" id="RZI46458.1"/>
    </source>
</evidence>
<comment type="catalytic activity">
    <reaction evidence="9 10">
        <text>a quinone + NADH + 5 H(+)(in) = a quinol + NAD(+) + 4 H(+)(out)</text>
        <dbReference type="Rhea" id="RHEA:57888"/>
        <dbReference type="ChEBI" id="CHEBI:15378"/>
        <dbReference type="ChEBI" id="CHEBI:24646"/>
        <dbReference type="ChEBI" id="CHEBI:57540"/>
        <dbReference type="ChEBI" id="CHEBI:57945"/>
        <dbReference type="ChEBI" id="CHEBI:132124"/>
    </reaction>
</comment>
<feature type="domain" description="4Fe-4S His(Cys)3-ligated-type" evidence="13">
    <location>
        <begin position="78"/>
        <end position="117"/>
    </location>
</feature>
<dbReference type="PANTHER" id="PTHR43105">
    <property type="entry name" value="RESPIRATORY NITRATE REDUCTASE"/>
    <property type="match status" value="1"/>
</dbReference>
<evidence type="ECO:0000259" key="11">
    <source>
        <dbReference type="PROSITE" id="PS51085"/>
    </source>
</evidence>
<dbReference type="PROSITE" id="PS51085">
    <property type="entry name" value="2FE2S_FER_2"/>
    <property type="match status" value="1"/>
</dbReference>
<keyword evidence="8 10" id="KW-0520">NAD</keyword>
<keyword evidence="15" id="KW-1185">Reference proteome</keyword>
<dbReference type="GO" id="GO:0016020">
    <property type="term" value="C:membrane"/>
    <property type="evidence" value="ECO:0007669"/>
    <property type="project" value="InterPro"/>
</dbReference>
<sequence>MTKITLNNEPLEVEAGTTIFQACQQQGLEVPHFCYHPKLSVAGNCRMCLVEVAGSPKPVASCTMPVSEGMVIHTDTPMVEKSRQGVLELLLINHPLDCPVCDQGGECDLQDLTMNYGRSHSRFEFEKRIVTDKYMGPLIKTVMTRCIQCTRCIRFADEIAGVPELIAIGRGETMEIVNSLDTAIQSELSGNMIDICPVGALTDKPFAFKGRSWEWTKTDVIDVMDALGSHIQVHSRDREVMRILPRVCEDINEEWLSDRSRFAYDGLKYQRLDTPYIRVDGQLQACSWESAFQPIADRLETLKGKEIAALAGDLADCESMLALKILWQQLESPHLDCRQDATFLPHEHRSHYILNTPIADFEKADCVLLIGTNPRHEAPLLNARLRKAYRNHQTTFGLVGQAVDLTYPYEFMGNQPESLTALLDASHPFTQRLATAKKPVVILGQAVFTRPDAPALLNTIQKLFELYPLLEYNVLHTAASRVGGVDVGFVPQRNGLNSREILAACQSGEIKFLYLLGADDIAPTQLGQAFVVYQGHHGDAAAARADVILPGCAYTEKTATYVNTEGRAQRSHQAVPPPGQAKEDWKIITSLSHALGKPLPYITHADVVQELQNCHPTFQYLGTLVKNIWHPLPQTSKASFDPTPLQPLINNFYMTNIITRHSPTMAACVQEIIQGRKPDKTF</sequence>
<dbReference type="InterPro" id="IPR054351">
    <property type="entry name" value="NADH_UbQ_OxRdtase_ferredoxin"/>
</dbReference>
<keyword evidence="7 10" id="KW-0411">Iron-sulfur</keyword>
<evidence type="ECO:0000256" key="5">
    <source>
        <dbReference type="ARBA" id="ARBA00022967"/>
    </source>
</evidence>
<dbReference type="GO" id="GO:0051539">
    <property type="term" value="F:4 iron, 4 sulfur cluster binding"/>
    <property type="evidence" value="ECO:0007669"/>
    <property type="project" value="UniProtKB-KW"/>
</dbReference>
<dbReference type="EMBL" id="SCFB01000004">
    <property type="protein sequence ID" value="RZI46458.1"/>
    <property type="molecule type" value="Genomic_DNA"/>
</dbReference>
<dbReference type="FunFam" id="3.10.20.740:FF:000001">
    <property type="entry name" value="NADH-quinone oxidoreductase subunit G"/>
    <property type="match status" value="1"/>
</dbReference>
<evidence type="ECO:0000256" key="1">
    <source>
        <dbReference type="ARBA" id="ARBA00001966"/>
    </source>
</evidence>
<comment type="cofactor">
    <cofactor evidence="10">
        <name>[2Fe-2S] cluster</name>
        <dbReference type="ChEBI" id="CHEBI:190135"/>
    </cofactor>
    <text evidence="10">Binds 1 [2Fe-2S] cluster per subunit.</text>
</comment>
<keyword evidence="10" id="KW-0001">2Fe-2S</keyword>
<dbReference type="InterPro" id="IPR036010">
    <property type="entry name" value="2Fe-2S_ferredoxin-like_sf"/>
</dbReference>
<dbReference type="Pfam" id="PF00384">
    <property type="entry name" value="Molybdopterin"/>
    <property type="match status" value="1"/>
</dbReference>
<gene>
    <name evidence="14" type="ORF">EQU50_02420</name>
</gene>
<dbReference type="Pfam" id="PF09326">
    <property type="entry name" value="NADH_dhqG_C"/>
    <property type="match status" value="1"/>
</dbReference>
<dbReference type="Gene3D" id="3.30.70.20">
    <property type="match status" value="1"/>
</dbReference>
<dbReference type="CDD" id="cd02773">
    <property type="entry name" value="MopB_Res-Cmplx1_Nad11"/>
    <property type="match status" value="1"/>
</dbReference>
<dbReference type="CDD" id="cd00207">
    <property type="entry name" value="fer2"/>
    <property type="match status" value="1"/>
</dbReference>
<comment type="function">
    <text evidence="10">NDH-1 shuttles electrons from NADH, via FMN and iron-sulfur (Fe-S) centers, to quinones in the respiratory chain. Couples the redox reaction to proton translocation (for every two electrons transferred, four hydrogen ions are translocated across the cytoplasmic membrane), and thus conserves the redox energy in a proton gradient.</text>
</comment>
<dbReference type="InterPro" id="IPR001041">
    <property type="entry name" value="2Fe-2S_ferredoxin-type"/>
</dbReference>
<keyword evidence="5 10" id="KW-1278">Translocase</keyword>
<dbReference type="InterPro" id="IPR006656">
    <property type="entry name" value="Mopterin_OxRdtase"/>
</dbReference>
<feature type="domain" description="4Fe-4S Mo/W bis-MGD-type" evidence="12">
    <location>
        <begin position="215"/>
        <end position="271"/>
    </location>
</feature>
<accession>A0A4Q7DJG1</accession>
<evidence type="ECO:0000256" key="7">
    <source>
        <dbReference type="ARBA" id="ARBA00023014"/>
    </source>
</evidence>
<evidence type="ECO:0000256" key="2">
    <source>
        <dbReference type="ARBA" id="ARBA00005404"/>
    </source>
</evidence>
<dbReference type="GO" id="GO:0016651">
    <property type="term" value="F:oxidoreductase activity, acting on NAD(P)H"/>
    <property type="evidence" value="ECO:0007669"/>
    <property type="project" value="InterPro"/>
</dbReference>
<organism evidence="14 15">
    <name type="scientific">Candidatus Finniella inopinata</name>
    <dbReference type="NCBI Taxonomy" id="1696036"/>
    <lineage>
        <taxon>Bacteria</taxon>
        <taxon>Pseudomonadati</taxon>
        <taxon>Pseudomonadota</taxon>
        <taxon>Alphaproteobacteria</taxon>
        <taxon>Holosporales</taxon>
        <taxon>Candidatus Paracaedibacteraceae</taxon>
        <taxon>Candidatus Finniella</taxon>
    </lineage>
</organism>
<dbReference type="PROSITE" id="PS00641">
    <property type="entry name" value="COMPLEX1_75K_1"/>
    <property type="match status" value="1"/>
</dbReference>
<dbReference type="EC" id="7.1.1.-" evidence="10"/>
<dbReference type="InterPro" id="IPR010228">
    <property type="entry name" value="NADH_UbQ_OxRdtase_Gsu"/>
</dbReference>
<evidence type="ECO:0000313" key="15">
    <source>
        <dbReference type="Proteomes" id="UP000293550"/>
    </source>
</evidence>
<dbReference type="Gene3D" id="3.30.200.210">
    <property type="match status" value="1"/>
</dbReference>
<dbReference type="SUPFAM" id="SSF54292">
    <property type="entry name" value="2Fe-2S ferredoxin-like"/>
    <property type="match status" value="1"/>
</dbReference>
<dbReference type="InterPro" id="IPR000283">
    <property type="entry name" value="NADH_UbQ_OxRdtase_75kDa_su_CS"/>
</dbReference>
<comment type="cofactor">
    <cofactor evidence="1 10">
        <name>[4Fe-4S] cluster</name>
        <dbReference type="ChEBI" id="CHEBI:49883"/>
    </cofactor>
</comment>
<dbReference type="Gene3D" id="3.10.20.740">
    <property type="match status" value="1"/>
</dbReference>
<dbReference type="Pfam" id="PF10588">
    <property type="entry name" value="NADH-G_4Fe-4S_3"/>
    <property type="match status" value="1"/>
</dbReference>
<dbReference type="Pfam" id="PF22151">
    <property type="entry name" value="Fer4_NDSU1"/>
    <property type="match status" value="1"/>
</dbReference>
<dbReference type="PROSITE" id="PS00642">
    <property type="entry name" value="COMPLEX1_75K_2"/>
    <property type="match status" value="1"/>
</dbReference>
<keyword evidence="14" id="KW-0560">Oxidoreductase</keyword>
<evidence type="ECO:0000256" key="10">
    <source>
        <dbReference type="RuleBase" id="RU003525"/>
    </source>
</evidence>
<dbReference type="SUPFAM" id="SSF54862">
    <property type="entry name" value="4Fe-4S ferredoxins"/>
    <property type="match status" value="1"/>
</dbReference>
<comment type="similarity">
    <text evidence="2 10">Belongs to the complex I 75 kDa subunit family.</text>
</comment>
<protein>
    <recommendedName>
        <fullName evidence="10">NADH-quinone oxidoreductase</fullName>
        <ecNumber evidence="10">7.1.1.-</ecNumber>
    </recommendedName>
</protein>
<evidence type="ECO:0000256" key="6">
    <source>
        <dbReference type="ARBA" id="ARBA00023004"/>
    </source>
</evidence>
<evidence type="ECO:0000259" key="13">
    <source>
        <dbReference type="PROSITE" id="PS51839"/>
    </source>
</evidence>
<dbReference type="Proteomes" id="UP000293550">
    <property type="component" value="Unassembled WGS sequence"/>
</dbReference>
<evidence type="ECO:0000256" key="9">
    <source>
        <dbReference type="ARBA" id="ARBA00047712"/>
    </source>
</evidence>
<evidence type="ECO:0000256" key="3">
    <source>
        <dbReference type="ARBA" id="ARBA00022485"/>
    </source>
</evidence>
<evidence type="ECO:0000259" key="12">
    <source>
        <dbReference type="PROSITE" id="PS51669"/>
    </source>
</evidence>
<dbReference type="GO" id="GO:0042773">
    <property type="term" value="P:ATP synthesis coupled electron transport"/>
    <property type="evidence" value="ECO:0007669"/>
    <property type="project" value="InterPro"/>
</dbReference>
<dbReference type="OrthoDB" id="9816402at2"/>
<dbReference type="GO" id="GO:0008137">
    <property type="term" value="F:NADH dehydrogenase (ubiquinone) activity"/>
    <property type="evidence" value="ECO:0007669"/>
    <property type="project" value="UniProtKB-UniRule"/>
</dbReference>